<accession>A0ABS8S5Q1</accession>
<organism evidence="1 2">
    <name type="scientific">Datura stramonium</name>
    <name type="common">Jimsonweed</name>
    <name type="synonym">Common thornapple</name>
    <dbReference type="NCBI Taxonomy" id="4076"/>
    <lineage>
        <taxon>Eukaryota</taxon>
        <taxon>Viridiplantae</taxon>
        <taxon>Streptophyta</taxon>
        <taxon>Embryophyta</taxon>
        <taxon>Tracheophyta</taxon>
        <taxon>Spermatophyta</taxon>
        <taxon>Magnoliopsida</taxon>
        <taxon>eudicotyledons</taxon>
        <taxon>Gunneridae</taxon>
        <taxon>Pentapetalae</taxon>
        <taxon>asterids</taxon>
        <taxon>lamiids</taxon>
        <taxon>Solanales</taxon>
        <taxon>Solanaceae</taxon>
        <taxon>Solanoideae</taxon>
        <taxon>Datureae</taxon>
        <taxon>Datura</taxon>
    </lineage>
</organism>
<dbReference type="Proteomes" id="UP000823775">
    <property type="component" value="Unassembled WGS sequence"/>
</dbReference>
<gene>
    <name evidence="1" type="ORF">HAX54_024889</name>
</gene>
<reference evidence="1 2" key="1">
    <citation type="journal article" date="2021" name="BMC Genomics">
        <title>Datura genome reveals duplications of psychoactive alkaloid biosynthetic genes and high mutation rate following tissue culture.</title>
        <authorList>
            <person name="Rajewski A."/>
            <person name="Carter-House D."/>
            <person name="Stajich J."/>
            <person name="Litt A."/>
        </authorList>
    </citation>
    <scope>NUCLEOTIDE SEQUENCE [LARGE SCALE GENOMIC DNA]</scope>
    <source>
        <strain evidence="1">AR-01</strain>
    </source>
</reference>
<protein>
    <submittedName>
        <fullName evidence="1">Uncharacterized protein</fullName>
    </submittedName>
</protein>
<comment type="caution">
    <text evidence="1">The sequence shown here is derived from an EMBL/GenBank/DDBJ whole genome shotgun (WGS) entry which is preliminary data.</text>
</comment>
<evidence type="ECO:0000313" key="1">
    <source>
        <dbReference type="EMBL" id="MCD7454450.1"/>
    </source>
</evidence>
<dbReference type="EMBL" id="JACEIK010000302">
    <property type="protein sequence ID" value="MCD7454450.1"/>
    <property type="molecule type" value="Genomic_DNA"/>
</dbReference>
<name>A0ABS8S5Q1_DATST</name>
<proteinExistence type="predicted"/>
<keyword evidence="2" id="KW-1185">Reference proteome</keyword>
<evidence type="ECO:0000313" key="2">
    <source>
        <dbReference type="Proteomes" id="UP000823775"/>
    </source>
</evidence>
<sequence>MNAEIVTSQPSSACHQDENKVAIGITQKAVSQCFLDEPAGVETETNCDALNRGHAATPAVEEQARQAKLICCDQHRLSVFPAVHLSGVEVKSWNYQQRARSSFQSDDSLKHGQVVRWTTAITKSCILDKTIPLTRSNNMNPFQQHELSDWKDGTEMLIILQEEWNLLLVQKSSCASPCLGIVSSGKIRLFQAHSLQTYMDAD</sequence>